<dbReference type="PANTHER" id="PTHR23419:SF8">
    <property type="entry name" value="FI09726P"/>
    <property type="match status" value="1"/>
</dbReference>
<name>A0A2N7Q9D6_9BACT</name>
<evidence type="ECO:0000313" key="3">
    <source>
        <dbReference type="Proteomes" id="UP000235619"/>
    </source>
</evidence>
<dbReference type="Proteomes" id="UP000235619">
    <property type="component" value="Unassembled WGS sequence"/>
</dbReference>
<dbReference type="AlphaFoldDB" id="A0A2N7Q9D6"/>
<evidence type="ECO:0000313" key="2">
    <source>
        <dbReference type="EMBL" id="PMP94889.1"/>
    </source>
</evidence>
<accession>A0A2N7Q9D6</accession>
<dbReference type="InterPro" id="IPR011322">
    <property type="entry name" value="N-reg_PII-like_a/b"/>
</dbReference>
<reference evidence="2 3" key="1">
    <citation type="submission" date="2018-01" db="EMBL/GenBank/DDBJ databases">
        <title>Metagenomic assembled genomes from two thermal pools in the Uzon Caldera, Kamchatka, Russia.</title>
        <authorList>
            <person name="Wilkins L."/>
            <person name="Ettinger C."/>
        </authorList>
    </citation>
    <scope>NUCLEOTIDE SEQUENCE [LARGE SCALE GENOMIC DNA]</scope>
    <source>
        <strain evidence="2">ARK-04</strain>
    </source>
</reference>
<dbReference type="GO" id="GO:0005507">
    <property type="term" value="F:copper ion binding"/>
    <property type="evidence" value="ECO:0007669"/>
    <property type="project" value="TreeGrafter"/>
</dbReference>
<protein>
    <submittedName>
        <fullName evidence="2">Divalent-cation tolerance protein CutA</fullName>
    </submittedName>
</protein>
<organism evidence="2 3">
    <name type="scientific">Thermodesulfobacterium geofontis</name>
    <dbReference type="NCBI Taxonomy" id="1295609"/>
    <lineage>
        <taxon>Bacteria</taxon>
        <taxon>Pseudomonadati</taxon>
        <taxon>Thermodesulfobacteriota</taxon>
        <taxon>Thermodesulfobacteria</taxon>
        <taxon>Thermodesulfobacteriales</taxon>
        <taxon>Thermodesulfobacteriaceae</taxon>
        <taxon>Thermodesulfobacterium</taxon>
    </lineage>
</organism>
<dbReference type="SUPFAM" id="SSF54913">
    <property type="entry name" value="GlnB-like"/>
    <property type="match status" value="1"/>
</dbReference>
<dbReference type="Gene3D" id="3.30.70.120">
    <property type="match status" value="1"/>
</dbReference>
<dbReference type="InterPro" id="IPR004323">
    <property type="entry name" value="Ion_tolerance_CutA"/>
</dbReference>
<dbReference type="InterPro" id="IPR015867">
    <property type="entry name" value="N-reg_PII/ATP_PRibTrfase_C"/>
</dbReference>
<dbReference type="PANTHER" id="PTHR23419">
    <property type="entry name" value="DIVALENT CATION TOLERANCE CUTA-RELATED"/>
    <property type="match status" value="1"/>
</dbReference>
<sequence>MKEKIVFLYVTCESKEEAQKIGKTLLEERLCACINIYQEVKSMYWWKGKIEEAKEAILIVKTRESLADLVEQKILELHSYTCPCIARMKIEKTNECFSNWLFEETKGG</sequence>
<gene>
    <name evidence="2" type="ORF">C0169_06015</name>
</gene>
<dbReference type="EMBL" id="PNJD01000369">
    <property type="protein sequence ID" value="PMP94889.1"/>
    <property type="molecule type" value="Genomic_DNA"/>
</dbReference>
<comment type="caution">
    <text evidence="2">The sequence shown here is derived from an EMBL/GenBank/DDBJ whole genome shotgun (WGS) entry which is preliminary data.</text>
</comment>
<evidence type="ECO:0000256" key="1">
    <source>
        <dbReference type="ARBA" id="ARBA00010169"/>
    </source>
</evidence>
<dbReference type="GO" id="GO:0010038">
    <property type="term" value="P:response to metal ion"/>
    <property type="evidence" value="ECO:0007669"/>
    <property type="project" value="InterPro"/>
</dbReference>
<proteinExistence type="inferred from homology"/>
<dbReference type="Pfam" id="PF03091">
    <property type="entry name" value="CutA1"/>
    <property type="match status" value="1"/>
</dbReference>
<comment type="similarity">
    <text evidence="1">Belongs to the CutA family.</text>
</comment>